<feature type="compositionally biased region" description="Polar residues" evidence="6">
    <location>
        <begin position="473"/>
        <end position="500"/>
    </location>
</feature>
<dbReference type="Gene3D" id="3.30.160.60">
    <property type="entry name" value="Classic Zinc Finger"/>
    <property type="match status" value="1"/>
</dbReference>
<dbReference type="PROSITE" id="PS50157">
    <property type="entry name" value="ZINC_FINGER_C2H2_2"/>
    <property type="match status" value="2"/>
</dbReference>
<dbReference type="GO" id="GO:0005634">
    <property type="term" value="C:nucleus"/>
    <property type="evidence" value="ECO:0007669"/>
    <property type="project" value="TreeGrafter"/>
</dbReference>
<dbReference type="InterPro" id="IPR051580">
    <property type="entry name" value="ZnF-Chromatin_assoc"/>
</dbReference>
<evidence type="ECO:0000313" key="8">
    <source>
        <dbReference type="EMBL" id="KFX48612.1"/>
    </source>
</evidence>
<dbReference type="FunFam" id="3.30.160.60:FF:000446">
    <property type="entry name" value="Zinc finger protein"/>
    <property type="match status" value="1"/>
</dbReference>
<dbReference type="PANTHER" id="PTHR23057:SF0">
    <property type="entry name" value="JUXTAPOSED WITH ANOTHER ZINC FINGER PROTEIN 1"/>
    <property type="match status" value="1"/>
</dbReference>
<dbReference type="PROSITE" id="PS00028">
    <property type="entry name" value="ZINC_FINGER_C2H2_1"/>
    <property type="match status" value="1"/>
</dbReference>
<dbReference type="PANTHER" id="PTHR23057">
    <property type="entry name" value="JUXTAPOSED WITH ANOTHER ZINC FINGER PROTEIN 1"/>
    <property type="match status" value="1"/>
</dbReference>
<evidence type="ECO:0000256" key="4">
    <source>
        <dbReference type="ARBA" id="ARBA00022833"/>
    </source>
</evidence>
<keyword evidence="3 5" id="KW-0863">Zinc-finger</keyword>
<dbReference type="SUPFAM" id="SSF57667">
    <property type="entry name" value="beta-beta-alpha zinc fingers"/>
    <property type="match status" value="1"/>
</dbReference>
<proteinExistence type="predicted"/>
<feature type="domain" description="C2H2-type" evidence="7">
    <location>
        <begin position="775"/>
        <end position="802"/>
    </location>
</feature>
<dbReference type="SMART" id="SM00355">
    <property type="entry name" value="ZnF_C2H2"/>
    <property type="match status" value="3"/>
</dbReference>
<dbReference type="eggNOG" id="KOG4124">
    <property type="taxonomic scope" value="Eukaryota"/>
</dbReference>
<evidence type="ECO:0000256" key="1">
    <source>
        <dbReference type="ARBA" id="ARBA00022723"/>
    </source>
</evidence>
<keyword evidence="2" id="KW-0677">Repeat</keyword>
<dbReference type="AlphaFoldDB" id="A0A093V7U0"/>
<keyword evidence="1" id="KW-0479">Metal-binding</keyword>
<feature type="compositionally biased region" description="Basic residues" evidence="6">
    <location>
        <begin position="1"/>
        <end position="11"/>
    </location>
</feature>
<accession>A0A093V7U0</accession>
<gene>
    <name evidence="8" type="ORF">GQ26_0110170</name>
</gene>
<evidence type="ECO:0000256" key="6">
    <source>
        <dbReference type="SAM" id="MobiDB-lite"/>
    </source>
</evidence>
<evidence type="ECO:0000256" key="2">
    <source>
        <dbReference type="ARBA" id="ARBA00022737"/>
    </source>
</evidence>
<feature type="region of interest" description="Disordered" evidence="6">
    <location>
        <begin position="452"/>
        <end position="501"/>
    </location>
</feature>
<dbReference type="HOGENOM" id="CLU_013026_2_1_1"/>
<feature type="compositionally biased region" description="Polar residues" evidence="6">
    <location>
        <begin position="170"/>
        <end position="180"/>
    </location>
</feature>
<feature type="region of interest" description="Disordered" evidence="6">
    <location>
        <begin position="170"/>
        <end position="307"/>
    </location>
</feature>
<evidence type="ECO:0000259" key="7">
    <source>
        <dbReference type="PROSITE" id="PS50157"/>
    </source>
</evidence>
<organism evidence="8">
    <name type="scientific">Talaromyces marneffei PM1</name>
    <dbReference type="NCBI Taxonomy" id="1077442"/>
    <lineage>
        <taxon>Eukaryota</taxon>
        <taxon>Fungi</taxon>
        <taxon>Dikarya</taxon>
        <taxon>Ascomycota</taxon>
        <taxon>Pezizomycotina</taxon>
        <taxon>Eurotiomycetes</taxon>
        <taxon>Eurotiomycetidae</taxon>
        <taxon>Eurotiales</taxon>
        <taxon>Trichocomaceae</taxon>
        <taxon>Talaromyces</taxon>
        <taxon>Talaromyces sect. Talaromyces</taxon>
    </lineage>
</organism>
<sequence length="838" mass="90541">MSMIHRRRSQRSKWPPGQFSVRMRQRPAGQDGVPLYQKYHHISRSVRLHLARRCIETTGEGGQSHERVTTDDADAQMPAGIYLFLLSQRKLFHDIVALRSLLNDYTTCTVNRKTSMTQSLVVLTFTASHRFNTSSLPPSRYFRLLGLATVSASIPNSVLIPMNDATDTDTPPSLYYSPSISDHDHLSTSESTPINTPVGFDATSSYARKPSNRRKDPFTWDSKASRDSTNRPLYLTDGEDPADVSNIPLFPSSLGKTDTMNGQQSPFDLSARQTSVSPPGQQASNLTSALQKAANNDRAGNSSVPAASNASAVYKAAAARKDSLSASMSQWGNGTKPISVMGSNREKPRRESLAGSLVGGMSWGGVSVGSWIRDDIIMTGTSPFTFQSPSFHSSSYLPKLEANFMRDFFCCGLTLPSLHDLLQHYEEAHAQKATQGGQRPSQGDNRAAIMAAAAAVAQSQGQSNMGQDRGMQQDRSQNGQSKFNPNQSIDTNAFTSTQPNLDLDTIDDMEMDDAMGLSDSTSQIFSSQMPVTQGGFNSNQRVPQLNLSMLQGQGLRGSQPGTPIAPGHTLLQNNPTVSSVNTPTLSSNPLQNSQFRNTPDSSGPGTPAELDETVIGGFGDLTMQGGVLPQNGQFPGFGGGNDMVDLCIDEPAKRLFSPNGGFGGQSSQIHLKLGNSQYGPNSEVARRIREQQMLAGVPDTSLASMFPNEEPKPFRCPVIGCEKAYKNQNGLKYHKAHGHNNQQLHENGDGTFSIVNPETSAPYPGTMGMEKEKPYRCEVCGKRYKNLNGLKYHKSHSPPCNPDLQLAGRGLTVGGVMQGQNINVAGAGLPGIGEEGLM</sequence>
<dbReference type="InterPro" id="IPR013087">
    <property type="entry name" value="Znf_C2H2_type"/>
</dbReference>
<feature type="compositionally biased region" description="Basic and acidic residues" evidence="6">
    <location>
        <begin position="213"/>
        <end position="229"/>
    </location>
</feature>
<reference evidence="8" key="2">
    <citation type="journal article" date="2014" name="PLoS Genet.">
        <title>Signature gene expression reveals novel clues to the molecular mechanisms of dimorphic transition in Penicillium marneffei.</title>
        <authorList>
            <person name="Yang E."/>
            <person name="Wang G."/>
            <person name="Cai J."/>
            <person name="Woo P.C."/>
            <person name="Lau S.K."/>
            <person name="Yuen K.-Y."/>
            <person name="Chow W.-N."/>
            <person name="Lin X."/>
        </authorList>
    </citation>
    <scope>NUCLEOTIDE SEQUENCE</scope>
    <source>
        <strain evidence="8">PM1</strain>
    </source>
</reference>
<evidence type="ECO:0000256" key="5">
    <source>
        <dbReference type="PROSITE-ProRule" id="PRU00042"/>
    </source>
</evidence>
<evidence type="ECO:0000256" key="3">
    <source>
        <dbReference type="ARBA" id="ARBA00022771"/>
    </source>
</evidence>
<dbReference type="GO" id="GO:0008270">
    <property type="term" value="F:zinc ion binding"/>
    <property type="evidence" value="ECO:0007669"/>
    <property type="project" value="UniProtKB-KW"/>
</dbReference>
<feature type="compositionally biased region" description="Polar residues" evidence="6">
    <location>
        <begin position="254"/>
        <end position="300"/>
    </location>
</feature>
<dbReference type="FunFam" id="3.30.160.60:FF:000676">
    <property type="entry name" value="C2H2 transcription factor (Sfp1)"/>
    <property type="match status" value="1"/>
</dbReference>
<reference key="1">
    <citation type="journal article" date="2014" name="PLoS Genet.">
        <title>Signature Gene Expression Reveals Novel Clues to the Molecular Mechanisms of Dimorphic Transition in Penicillium marneffei.</title>
        <authorList>
            <person name="Yang E."/>
            <person name="Wang G."/>
            <person name="Cai J."/>
            <person name="Woo P.C."/>
            <person name="Lau S.K."/>
            <person name="Yuen K.-Y."/>
            <person name="Chow W.-N."/>
            <person name="Lin X."/>
        </authorList>
    </citation>
    <scope>NUCLEOTIDE SEQUENCE [LARGE SCALE GENOMIC DNA]</scope>
    <source>
        <strain>PM1</strain>
    </source>
</reference>
<dbReference type="InterPro" id="IPR036236">
    <property type="entry name" value="Znf_C2H2_sf"/>
</dbReference>
<feature type="domain" description="C2H2-type" evidence="7">
    <location>
        <begin position="714"/>
        <end position="744"/>
    </location>
</feature>
<comment type="caution">
    <text evidence="8">The sequence shown here is derived from an EMBL/GenBank/DDBJ whole genome shotgun (WGS) entry which is preliminary data.</text>
</comment>
<feature type="compositionally biased region" description="Polar residues" evidence="6">
    <location>
        <begin position="570"/>
        <end position="604"/>
    </location>
</feature>
<dbReference type="EMBL" id="JPOX01000011">
    <property type="protein sequence ID" value="KFX48612.1"/>
    <property type="molecule type" value="Genomic_DNA"/>
</dbReference>
<feature type="region of interest" description="Disordered" evidence="6">
    <location>
        <begin position="1"/>
        <end position="25"/>
    </location>
</feature>
<feature type="region of interest" description="Disordered" evidence="6">
    <location>
        <begin position="325"/>
        <end position="347"/>
    </location>
</feature>
<feature type="region of interest" description="Disordered" evidence="6">
    <location>
        <begin position="553"/>
        <end position="608"/>
    </location>
</feature>
<keyword evidence="4" id="KW-0862">Zinc</keyword>
<name>A0A093V7U0_TALMA</name>
<protein>
    <submittedName>
        <fullName evidence="8">Transcription factor SFP1</fullName>
    </submittedName>
</protein>